<gene>
    <name evidence="2" type="ORF">LQ567_09790</name>
</gene>
<dbReference type="InterPro" id="IPR023606">
    <property type="entry name" value="CoA-Trfase_III_dom_1_sf"/>
</dbReference>
<protein>
    <submittedName>
        <fullName evidence="2">CoA transferase</fullName>
    </submittedName>
</protein>
<dbReference type="InterPro" id="IPR050483">
    <property type="entry name" value="CoA-transferase_III_domain"/>
</dbReference>
<accession>A0ABS8PS11</accession>
<evidence type="ECO:0000256" key="1">
    <source>
        <dbReference type="ARBA" id="ARBA00022679"/>
    </source>
</evidence>
<dbReference type="Gene3D" id="3.40.50.10540">
    <property type="entry name" value="Crotonobetainyl-coa:carnitine coa-transferase, domain 1"/>
    <property type="match status" value="1"/>
</dbReference>
<dbReference type="Gene3D" id="3.30.1540.10">
    <property type="entry name" value="formyl-coa transferase, domain 3"/>
    <property type="match status" value="1"/>
</dbReference>
<dbReference type="Pfam" id="PF02515">
    <property type="entry name" value="CoA_transf_3"/>
    <property type="match status" value="1"/>
</dbReference>
<keyword evidence="3" id="KW-1185">Reference proteome</keyword>
<evidence type="ECO:0000313" key="3">
    <source>
        <dbReference type="Proteomes" id="UP001199816"/>
    </source>
</evidence>
<dbReference type="PANTHER" id="PTHR48207:SF4">
    <property type="entry name" value="BLL6097 PROTEIN"/>
    <property type="match status" value="1"/>
</dbReference>
<dbReference type="GO" id="GO:0016740">
    <property type="term" value="F:transferase activity"/>
    <property type="evidence" value="ECO:0007669"/>
    <property type="project" value="UniProtKB-KW"/>
</dbReference>
<dbReference type="RefSeq" id="WP_231004323.1">
    <property type="nucleotide sequence ID" value="NZ_JAJNEC010000005.1"/>
</dbReference>
<proteinExistence type="predicted"/>
<dbReference type="PANTHER" id="PTHR48207">
    <property type="entry name" value="SUCCINATE--HYDROXYMETHYLGLUTARATE COA-TRANSFERASE"/>
    <property type="match status" value="1"/>
</dbReference>
<organism evidence="2 3">
    <name type="scientific">Niabella pedocola</name>
    <dbReference type="NCBI Taxonomy" id="1752077"/>
    <lineage>
        <taxon>Bacteria</taxon>
        <taxon>Pseudomonadati</taxon>
        <taxon>Bacteroidota</taxon>
        <taxon>Chitinophagia</taxon>
        <taxon>Chitinophagales</taxon>
        <taxon>Chitinophagaceae</taxon>
        <taxon>Niabella</taxon>
    </lineage>
</organism>
<evidence type="ECO:0000313" key="2">
    <source>
        <dbReference type="EMBL" id="MCD2423053.1"/>
    </source>
</evidence>
<comment type="caution">
    <text evidence="2">The sequence shown here is derived from an EMBL/GenBank/DDBJ whole genome shotgun (WGS) entry which is preliminary data.</text>
</comment>
<dbReference type="EMBL" id="JAJNEC010000005">
    <property type="protein sequence ID" value="MCD2423053.1"/>
    <property type="molecule type" value="Genomic_DNA"/>
</dbReference>
<dbReference type="SUPFAM" id="SSF89796">
    <property type="entry name" value="CoA-transferase family III (CaiB/BaiF)"/>
    <property type="match status" value="1"/>
</dbReference>
<name>A0ABS8PS11_9BACT</name>
<dbReference type="InterPro" id="IPR044855">
    <property type="entry name" value="CoA-Trfase_III_dom3_sf"/>
</dbReference>
<reference evidence="2 3" key="1">
    <citation type="submission" date="2021-11" db="EMBL/GenBank/DDBJ databases">
        <title>Genomic of Niabella pedocola.</title>
        <authorList>
            <person name="Wu T."/>
        </authorList>
    </citation>
    <scope>NUCLEOTIDE SEQUENCE [LARGE SCALE GENOMIC DNA]</scope>
    <source>
        <strain evidence="2 3">JCM 31011</strain>
    </source>
</reference>
<dbReference type="InterPro" id="IPR003673">
    <property type="entry name" value="CoA-Trfase_fam_III"/>
</dbReference>
<keyword evidence="1 2" id="KW-0808">Transferase</keyword>
<dbReference type="Proteomes" id="UP001199816">
    <property type="component" value="Unassembled WGS sequence"/>
</dbReference>
<sequence>MSFLNDILVVDFSQFLSGPSASLTLADLGARVIKIERPVTGDICRELYVSDIVIDGESSIFQAINRSKESYTADLKDAIDLLKVKKLLKRADVVIHNFRPGVMERLGLDYETIKKLNPSVVYGSISGYGAAGPWKHLPGQDLLLQSATGITLLNNTAHENPTPLGVSIVDILSGAHLAQGILSLLYQKMVSGEGGEVQVSMLESALDFQFELLTCYYNDGHELPQRSEVNGGHPYVGAPYGIYKTADSWMALAMTDIVQLGQLTDCYALLAYTNSDEWFTQRDAIKQVLAAHLQQRSTREWLAVLEPADIWCSEVLDYEALRKHPAYRALEMEMTVKNSNGTAITTTRCPFKIDGQLLTSTTGAPLLGEHTAAIDKEFGLNQLQKEGAVVS</sequence>